<geneLocation type="plasmid" evidence="2 3">
    <name>unnamed3</name>
</geneLocation>
<proteinExistence type="predicted"/>
<evidence type="ECO:0000256" key="1">
    <source>
        <dbReference type="SAM" id="SignalP"/>
    </source>
</evidence>
<dbReference type="EMBL" id="CP114567">
    <property type="protein sequence ID" value="WAZ60427.1"/>
    <property type="molecule type" value="Genomic_DNA"/>
</dbReference>
<reference evidence="2" key="1">
    <citation type="submission" date="2022-12" db="EMBL/GenBank/DDBJ databases">
        <title>2953647.</title>
        <authorList>
            <person name="Hergert J."/>
            <person name="Casey R."/>
            <person name="Wagner J."/>
            <person name="Young E.L."/>
            <person name="Oakeson K.F."/>
        </authorList>
    </citation>
    <scope>NUCLEOTIDE SEQUENCE</scope>
    <source>
        <strain evidence="2">2953647</strain>
        <plasmid evidence="2">unnamed3</plasmid>
    </source>
</reference>
<dbReference type="Proteomes" id="UP001164536">
    <property type="component" value="Plasmid unnamed3"/>
</dbReference>
<sequence length="141" mass="15227">MKRTVAVLLMVLSLTIPGAVNAADTVSVLNTMVAVNAATTVSVLNSMAAQNRSNQIARFEALEHEALTQPDAWKAYHQVSDSVPGDAPTELQNRYRSLTVSLAIKAAMTCSPEALKLLERNDVIEFRVLRSSLVSACRTAK</sequence>
<keyword evidence="1" id="KW-0732">Signal</keyword>
<organism evidence="2 3">
    <name type="scientific">Citrobacter freundii</name>
    <dbReference type="NCBI Taxonomy" id="546"/>
    <lineage>
        <taxon>Bacteria</taxon>
        <taxon>Pseudomonadati</taxon>
        <taxon>Pseudomonadota</taxon>
        <taxon>Gammaproteobacteria</taxon>
        <taxon>Enterobacterales</taxon>
        <taxon>Enterobacteriaceae</taxon>
        <taxon>Citrobacter</taxon>
        <taxon>Citrobacter freundii complex</taxon>
    </lineage>
</organism>
<protein>
    <submittedName>
        <fullName evidence="2">Uncharacterized protein</fullName>
    </submittedName>
</protein>
<feature type="signal peptide" evidence="1">
    <location>
        <begin position="1"/>
        <end position="22"/>
    </location>
</feature>
<dbReference type="RefSeq" id="WP_050863367.1">
    <property type="nucleotide sequence ID" value="NZ_CP114567.1"/>
</dbReference>
<name>A0ABY7L7A8_CITFR</name>
<evidence type="ECO:0000313" key="2">
    <source>
        <dbReference type="EMBL" id="WAZ60427.1"/>
    </source>
</evidence>
<gene>
    <name evidence="2" type="ORF">O4000_27940</name>
</gene>
<feature type="chain" id="PRO_5047509492" evidence="1">
    <location>
        <begin position="23"/>
        <end position="141"/>
    </location>
</feature>
<evidence type="ECO:0000313" key="3">
    <source>
        <dbReference type="Proteomes" id="UP001164536"/>
    </source>
</evidence>
<accession>A0ABY7L7A8</accession>
<keyword evidence="2" id="KW-0614">Plasmid</keyword>
<keyword evidence="3" id="KW-1185">Reference proteome</keyword>